<accession>A0A934IB02</accession>
<dbReference type="InterPro" id="IPR046578">
    <property type="entry name" value="DUF6638"/>
</dbReference>
<evidence type="ECO:0000313" key="1">
    <source>
        <dbReference type="EMBL" id="MBJ3762321.1"/>
    </source>
</evidence>
<dbReference type="RefSeq" id="WP_198915487.1">
    <property type="nucleotide sequence ID" value="NZ_JAEKPD010000005.1"/>
</dbReference>
<dbReference type="Proteomes" id="UP000642488">
    <property type="component" value="Unassembled WGS sequence"/>
</dbReference>
<gene>
    <name evidence="1" type="ORF">ILP92_06150</name>
</gene>
<evidence type="ECO:0000313" key="2">
    <source>
        <dbReference type="Proteomes" id="UP000642488"/>
    </source>
</evidence>
<comment type="caution">
    <text evidence="1">The sequence shown here is derived from an EMBL/GenBank/DDBJ whole genome shotgun (WGS) entry which is preliminary data.</text>
</comment>
<name>A0A934IB02_9RHOB</name>
<sequence>MRRLIESGLMFGGMVHVDSPVLVERYNRALERLIGKRTKLDDFHIDLSGFAPEIGDELQNPNYLNANGCNRQFILLGVEQKRAPLLNMTFSSARPILRDWIEANEAALFALTARDAVVGELVNSVFDVSTPSDLLDIRQITVEADTTDAHVADAAALADRIERFRTEPDAWLDDVLIAEMIGLAKRTGDVTRTPIELQQGRVAHGNFWTRLFGGAYVFATVPKPFIVARAPDGFRADPALGCDVLGLDDAVEIARALRENGLSQAIVGAPGVDAAAILRQKMAFILVDAAATREMDLHGTDLADLRGLARKMGSGLPEAFAGLAELVRYVETGGTWPQISPVHPAYFYALRGQPGPDRDVVNMLLAELTPLDPLQLFICHKELFYATYRGWSAPRQALIADYLQRAYMSDKPAMRETLFGDAEEAAPAPRRPGPWG</sequence>
<dbReference type="Pfam" id="PF20343">
    <property type="entry name" value="DUF6638"/>
    <property type="match status" value="1"/>
</dbReference>
<dbReference type="EMBL" id="JAEKPD010000005">
    <property type="protein sequence ID" value="MBJ3762321.1"/>
    <property type="molecule type" value="Genomic_DNA"/>
</dbReference>
<keyword evidence="2" id="KW-1185">Reference proteome</keyword>
<dbReference type="AlphaFoldDB" id="A0A934IB02"/>
<protein>
    <submittedName>
        <fullName evidence="1">Uncharacterized protein</fullName>
    </submittedName>
</protein>
<proteinExistence type="predicted"/>
<organism evidence="1 2">
    <name type="scientific">Palleronia pontilimi</name>
    <dbReference type="NCBI Taxonomy" id="1964209"/>
    <lineage>
        <taxon>Bacteria</taxon>
        <taxon>Pseudomonadati</taxon>
        <taxon>Pseudomonadota</taxon>
        <taxon>Alphaproteobacteria</taxon>
        <taxon>Rhodobacterales</taxon>
        <taxon>Roseobacteraceae</taxon>
        <taxon>Palleronia</taxon>
    </lineage>
</organism>
<reference evidence="1" key="1">
    <citation type="submission" date="2020-12" db="EMBL/GenBank/DDBJ databases">
        <title>Bacterial taxonomy.</title>
        <authorList>
            <person name="Pan X."/>
        </authorList>
    </citation>
    <scope>NUCLEOTIDE SEQUENCE</scope>
    <source>
        <strain evidence="1">KCTC 52957</strain>
    </source>
</reference>